<dbReference type="EnsemblFungi" id="EJT78396">
    <property type="protein sequence ID" value="EJT78396"/>
    <property type="gene ID" value="GGTG_03497"/>
</dbReference>
<dbReference type="Gene3D" id="3.40.50.720">
    <property type="entry name" value="NAD(P)-binding Rossmann-like Domain"/>
    <property type="match status" value="1"/>
</dbReference>
<dbReference type="VEuPathDB" id="FungiDB:GGTG_03497"/>
<dbReference type="GeneID" id="20343955"/>
<dbReference type="Proteomes" id="UP000006039">
    <property type="component" value="Unassembled WGS sequence"/>
</dbReference>
<dbReference type="EMBL" id="GL385396">
    <property type="protein sequence ID" value="EJT78396.1"/>
    <property type="molecule type" value="Genomic_DNA"/>
</dbReference>
<dbReference type="InterPro" id="IPR036291">
    <property type="entry name" value="NAD(P)-bd_dom_sf"/>
</dbReference>
<dbReference type="SUPFAM" id="SSF51735">
    <property type="entry name" value="NAD(P)-binding Rossmann-fold domains"/>
    <property type="match status" value="1"/>
</dbReference>
<keyword evidence="1" id="KW-0560">Oxidoreductase</keyword>
<dbReference type="GO" id="GO:0016491">
    <property type="term" value="F:oxidoreductase activity"/>
    <property type="evidence" value="ECO:0007669"/>
    <property type="project" value="UniProtKB-KW"/>
</dbReference>
<dbReference type="InterPro" id="IPR002347">
    <property type="entry name" value="SDR_fam"/>
</dbReference>
<dbReference type="AlphaFoldDB" id="J3NQE0"/>
<evidence type="ECO:0000313" key="2">
    <source>
        <dbReference type="EMBL" id="EJT78396.1"/>
    </source>
</evidence>
<dbReference type="OrthoDB" id="191139at2759"/>
<evidence type="ECO:0000313" key="3">
    <source>
        <dbReference type="EnsemblFungi" id="EJT78396"/>
    </source>
</evidence>
<organism evidence="2">
    <name type="scientific">Gaeumannomyces tritici (strain R3-111a-1)</name>
    <name type="common">Wheat and barley take-all root rot fungus</name>
    <name type="synonym">Gaeumannomyces graminis var. tritici</name>
    <dbReference type="NCBI Taxonomy" id="644352"/>
    <lineage>
        <taxon>Eukaryota</taxon>
        <taxon>Fungi</taxon>
        <taxon>Dikarya</taxon>
        <taxon>Ascomycota</taxon>
        <taxon>Pezizomycotina</taxon>
        <taxon>Sordariomycetes</taxon>
        <taxon>Sordariomycetidae</taxon>
        <taxon>Magnaporthales</taxon>
        <taxon>Magnaporthaceae</taxon>
        <taxon>Gaeumannomyces</taxon>
    </lineage>
</organism>
<dbReference type="PANTHER" id="PTHR43157:SF31">
    <property type="entry name" value="PHOSPHATIDYLINOSITOL-GLYCAN BIOSYNTHESIS CLASS F PROTEIN"/>
    <property type="match status" value="1"/>
</dbReference>
<proteinExistence type="predicted"/>
<gene>
    <name evidence="3" type="primary">20343955</name>
    <name evidence="2" type="ORF">GGTG_03497</name>
</gene>
<evidence type="ECO:0000256" key="1">
    <source>
        <dbReference type="ARBA" id="ARBA00023002"/>
    </source>
</evidence>
<dbReference type="STRING" id="644352.J3NQE0"/>
<dbReference type="HOGENOM" id="CLU_010194_44_6_1"/>
<reference evidence="3" key="5">
    <citation type="submission" date="2018-04" db="UniProtKB">
        <authorList>
            <consortium name="EnsemblFungi"/>
        </authorList>
    </citation>
    <scope>IDENTIFICATION</scope>
    <source>
        <strain evidence="3">R3-111a-1</strain>
    </source>
</reference>
<sequence>MATLCDKIRMVFPPKPVLTESNLPDQEGKVFIVTGSSGGIGKAVAAMLYGKNSVVYMAARSKAKCEAAIDEIRRKYPSSTGRLEFLHLDLADLSTIKASAETFLARESRLDVLWNNAGVMASPAGSKTVQGYDLQLGTNNLGPFLFTKLLYPLLVSTVAAAVAGSEHASSTRVVWVSSNGAQSAPTPPVDFGNIDYSIRDETPFNKYFRSKAGNIFHARELARRSKEASDGVISVVMEPGLIKPDIGRNVSTAIHVISAPFQGSVEDGASTELFAGLHESITEEHNGAWVASYGRINTDNLRPDLLDDDSAKRFWEWCEEQVKPYV</sequence>
<dbReference type="PANTHER" id="PTHR43157">
    <property type="entry name" value="PHOSPHATIDYLINOSITOL-GLYCAN BIOSYNTHESIS CLASS F PROTEIN-RELATED"/>
    <property type="match status" value="1"/>
</dbReference>
<evidence type="ECO:0008006" key="5">
    <source>
        <dbReference type="Google" id="ProtNLM"/>
    </source>
</evidence>
<keyword evidence="4" id="KW-1185">Reference proteome</keyword>
<dbReference type="PRINTS" id="PR00081">
    <property type="entry name" value="GDHRDH"/>
</dbReference>
<reference evidence="4" key="1">
    <citation type="submission" date="2010-07" db="EMBL/GenBank/DDBJ databases">
        <title>The genome sequence of Gaeumannomyces graminis var. tritici strain R3-111a-1.</title>
        <authorList>
            <consortium name="The Broad Institute Genome Sequencing Platform"/>
            <person name="Ma L.-J."/>
            <person name="Dead R."/>
            <person name="Young S."/>
            <person name="Zeng Q."/>
            <person name="Koehrsen M."/>
            <person name="Alvarado L."/>
            <person name="Berlin A."/>
            <person name="Chapman S.B."/>
            <person name="Chen Z."/>
            <person name="Freedman E."/>
            <person name="Gellesch M."/>
            <person name="Goldberg J."/>
            <person name="Griggs A."/>
            <person name="Gujja S."/>
            <person name="Heilman E.R."/>
            <person name="Heiman D."/>
            <person name="Hepburn T."/>
            <person name="Howarth C."/>
            <person name="Jen D."/>
            <person name="Larson L."/>
            <person name="Mehta T."/>
            <person name="Neiman D."/>
            <person name="Pearson M."/>
            <person name="Roberts A."/>
            <person name="Saif S."/>
            <person name="Shea T."/>
            <person name="Shenoy N."/>
            <person name="Sisk P."/>
            <person name="Stolte C."/>
            <person name="Sykes S."/>
            <person name="Walk T."/>
            <person name="White J."/>
            <person name="Yandava C."/>
            <person name="Haas B."/>
            <person name="Nusbaum C."/>
            <person name="Birren B."/>
        </authorList>
    </citation>
    <scope>NUCLEOTIDE SEQUENCE [LARGE SCALE GENOMIC DNA]</scope>
    <source>
        <strain evidence="4">R3-111a-1</strain>
    </source>
</reference>
<reference evidence="2" key="2">
    <citation type="submission" date="2010-07" db="EMBL/GenBank/DDBJ databases">
        <authorList>
            <consortium name="The Broad Institute Genome Sequencing Platform"/>
            <consortium name="Broad Institute Genome Sequencing Center for Infectious Disease"/>
            <person name="Ma L.-J."/>
            <person name="Dead R."/>
            <person name="Young S."/>
            <person name="Zeng Q."/>
            <person name="Koehrsen M."/>
            <person name="Alvarado L."/>
            <person name="Berlin A."/>
            <person name="Chapman S.B."/>
            <person name="Chen Z."/>
            <person name="Freedman E."/>
            <person name="Gellesch M."/>
            <person name="Goldberg J."/>
            <person name="Griggs A."/>
            <person name="Gujja S."/>
            <person name="Heilman E.R."/>
            <person name="Heiman D."/>
            <person name="Hepburn T."/>
            <person name="Howarth C."/>
            <person name="Jen D."/>
            <person name="Larson L."/>
            <person name="Mehta T."/>
            <person name="Neiman D."/>
            <person name="Pearson M."/>
            <person name="Roberts A."/>
            <person name="Saif S."/>
            <person name="Shea T."/>
            <person name="Shenoy N."/>
            <person name="Sisk P."/>
            <person name="Stolte C."/>
            <person name="Sykes S."/>
            <person name="Walk T."/>
            <person name="White J."/>
            <person name="Yandava C."/>
            <person name="Haas B."/>
            <person name="Nusbaum C."/>
            <person name="Birren B."/>
        </authorList>
    </citation>
    <scope>NUCLEOTIDE SEQUENCE</scope>
    <source>
        <strain evidence="2">R3-111a-1</strain>
    </source>
</reference>
<dbReference type="Pfam" id="PF00106">
    <property type="entry name" value="adh_short"/>
    <property type="match status" value="1"/>
</dbReference>
<dbReference type="RefSeq" id="XP_009219541.1">
    <property type="nucleotide sequence ID" value="XM_009221277.1"/>
</dbReference>
<protein>
    <recommendedName>
        <fullName evidence="5">Short-chain dehydrogenase</fullName>
    </recommendedName>
</protein>
<evidence type="ECO:0000313" key="4">
    <source>
        <dbReference type="Proteomes" id="UP000006039"/>
    </source>
</evidence>
<reference evidence="3" key="4">
    <citation type="journal article" date="2015" name="G3 (Bethesda)">
        <title>Genome sequences of three phytopathogenic species of the Magnaporthaceae family of fungi.</title>
        <authorList>
            <person name="Okagaki L.H."/>
            <person name="Nunes C.C."/>
            <person name="Sailsbery J."/>
            <person name="Clay B."/>
            <person name="Brown D."/>
            <person name="John T."/>
            <person name="Oh Y."/>
            <person name="Young N."/>
            <person name="Fitzgerald M."/>
            <person name="Haas B.J."/>
            <person name="Zeng Q."/>
            <person name="Young S."/>
            <person name="Adiconis X."/>
            <person name="Fan L."/>
            <person name="Levin J.Z."/>
            <person name="Mitchell T.K."/>
            <person name="Okubara P.A."/>
            <person name="Farman M.L."/>
            <person name="Kohn L.M."/>
            <person name="Birren B."/>
            <person name="Ma L.-J."/>
            <person name="Dean R.A."/>
        </authorList>
    </citation>
    <scope>NUCLEOTIDE SEQUENCE</scope>
    <source>
        <strain evidence="3">R3-111a-1</strain>
    </source>
</reference>
<name>J3NQE0_GAET3</name>
<accession>J3NQE0</accession>
<dbReference type="eggNOG" id="KOG1208">
    <property type="taxonomic scope" value="Eukaryota"/>
</dbReference>
<reference evidence="2" key="3">
    <citation type="submission" date="2010-09" db="EMBL/GenBank/DDBJ databases">
        <title>Annotation of Gaeumannomyces graminis var. tritici R3-111a-1.</title>
        <authorList>
            <consortium name="The Broad Institute Genome Sequencing Platform"/>
            <person name="Ma L.-J."/>
            <person name="Dead R."/>
            <person name="Young S.K."/>
            <person name="Zeng Q."/>
            <person name="Gargeya S."/>
            <person name="Fitzgerald M."/>
            <person name="Haas B."/>
            <person name="Abouelleil A."/>
            <person name="Alvarado L."/>
            <person name="Arachchi H.M."/>
            <person name="Berlin A."/>
            <person name="Brown A."/>
            <person name="Chapman S.B."/>
            <person name="Chen Z."/>
            <person name="Dunbar C."/>
            <person name="Freedman E."/>
            <person name="Gearin G."/>
            <person name="Gellesch M."/>
            <person name="Goldberg J."/>
            <person name="Griggs A."/>
            <person name="Gujja S."/>
            <person name="Heiman D."/>
            <person name="Howarth C."/>
            <person name="Larson L."/>
            <person name="Lui A."/>
            <person name="MacDonald P.J.P."/>
            <person name="Mehta T."/>
            <person name="Montmayeur A."/>
            <person name="Murphy C."/>
            <person name="Neiman D."/>
            <person name="Pearson M."/>
            <person name="Priest M."/>
            <person name="Roberts A."/>
            <person name="Saif S."/>
            <person name="Shea T."/>
            <person name="Shenoy N."/>
            <person name="Sisk P."/>
            <person name="Stolte C."/>
            <person name="Sykes S."/>
            <person name="Yandava C."/>
            <person name="Wortman J."/>
            <person name="Nusbaum C."/>
            <person name="Birren B."/>
        </authorList>
    </citation>
    <scope>NUCLEOTIDE SEQUENCE</scope>
    <source>
        <strain evidence="2">R3-111a-1</strain>
    </source>
</reference>